<dbReference type="PANTHER" id="PTHR12265">
    <property type="entry name" value="TRANSMEMBRANE PROTEIN 53"/>
    <property type="match status" value="1"/>
</dbReference>
<feature type="non-terminal residue" evidence="2">
    <location>
        <position position="325"/>
    </location>
</feature>
<dbReference type="AlphaFoldDB" id="A0AA36GDC3"/>
<dbReference type="SUPFAM" id="SSF53474">
    <property type="entry name" value="alpha/beta-Hydrolases"/>
    <property type="match status" value="1"/>
</dbReference>
<dbReference type="InterPro" id="IPR008547">
    <property type="entry name" value="DUF829_TMEM53"/>
</dbReference>
<dbReference type="Gene3D" id="3.40.50.1820">
    <property type="entry name" value="alpha/beta hydrolase"/>
    <property type="match status" value="1"/>
</dbReference>
<accession>A0AA36GDC3</accession>
<reference evidence="2" key="1">
    <citation type="submission" date="2023-06" db="EMBL/GenBank/DDBJ databases">
        <authorList>
            <person name="Delattre M."/>
        </authorList>
    </citation>
    <scope>NUCLEOTIDE SEQUENCE</scope>
    <source>
        <strain evidence="2">AF72</strain>
    </source>
</reference>
<feature type="region of interest" description="Disordered" evidence="1">
    <location>
        <begin position="39"/>
        <end position="60"/>
    </location>
</feature>
<evidence type="ECO:0000313" key="2">
    <source>
        <dbReference type="EMBL" id="CAJ0581240.1"/>
    </source>
</evidence>
<dbReference type="InterPro" id="IPR029058">
    <property type="entry name" value="AB_hydrolase_fold"/>
</dbReference>
<keyword evidence="3" id="KW-1185">Reference proteome</keyword>
<sequence>MLLLQKACQQQHPSPTMPTNAVEPVPVDADQVLMNEAPTNGQRIEDDDPAGCQKSAKKARAQKWQPPIRESYIEGSKSLVILFGWAGCRDRYLRKYSEFYESSGISNVRFTAPISHIRHFADYRPLAQRVFDQVFGKEGDNWPHDVYFHVFSMNGCSTFCALWDALKGTHYEAAFKQRVQGIIFDSSPANVSPNQSARAISFAGFPPPTSSVVRESVKGLLLTYFSVQRARIWVQSMWDEGVYERNFAYYRMLAIDDLPQRQCYLYGPGDEICTHSSIEEFAESQREAGKQTTLHCFPDSAHCQHMRTHTEEYQRLCVSFINDDE</sequence>
<dbReference type="PANTHER" id="PTHR12265:SF41">
    <property type="entry name" value="TRANSMEMBRANE PROTEIN 53"/>
    <property type="match status" value="1"/>
</dbReference>
<dbReference type="Pfam" id="PF05705">
    <property type="entry name" value="DUF829"/>
    <property type="match status" value="1"/>
</dbReference>
<protein>
    <recommendedName>
        <fullName evidence="4">Transmembrane protein 53</fullName>
    </recommendedName>
</protein>
<evidence type="ECO:0000313" key="3">
    <source>
        <dbReference type="Proteomes" id="UP001177023"/>
    </source>
</evidence>
<gene>
    <name evidence="2" type="ORF">MSPICULIGERA_LOCUS19406</name>
</gene>
<name>A0AA36GDC3_9BILA</name>
<evidence type="ECO:0008006" key="4">
    <source>
        <dbReference type="Google" id="ProtNLM"/>
    </source>
</evidence>
<organism evidence="2 3">
    <name type="scientific">Mesorhabditis spiculigera</name>
    <dbReference type="NCBI Taxonomy" id="96644"/>
    <lineage>
        <taxon>Eukaryota</taxon>
        <taxon>Metazoa</taxon>
        <taxon>Ecdysozoa</taxon>
        <taxon>Nematoda</taxon>
        <taxon>Chromadorea</taxon>
        <taxon>Rhabditida</taxon>
        <taxon>Rhabditina</taxon>
        <taxon>Rhabditomorpha</taxon>
        <taxon>Rhabditoidea</taxon>
        <taxon>Rhabditidae</taxon>
        <taxon>Mesorhabditinae</taxon>
        <taxon>Mesorhabditis</taxon>
    </lineage>
</organism>
<evidence type="ECO:0000256" key="1">
    <source>
        <dbReference type="SAM" id="MobiDB-lite"/>
    </source>
</evidence>
<dbReference type="Proteomes" id="UP001177023">
    <property type="component" value="Unassembled WGS sequence"/>
</dbReference>
<comment type="caution">
    <text evidence="2">The sequence shown here is derived from an EMBL/GenBank/DDBJ whole genome shotgun (WGS) entry which is preliminary data.</text>
</comment>
<proteinExistence type="predicted"/>
<dbReference type="EMBL" id="CATQJA010002663">
    <property type="protein sequence ID" value="CAJ0581240.1"/>
    <property type="molecule type" value="Genomic_DNA"/>
</dbReference>